<protein>
    <submittedName>
        <fullName evidence="8">Uncharacterized protein</fullName>
    </submittedName>
</protein>
<evidence type="ECO:0000256" key="6">
    <source>
        <dbReference type="RuleBase" id="RU363053"/>
    </source>
</evidence>
<gene>
    <name evidence="8" type="ORF">CTEN210_11029</name>
</gene>
<evidence type="ECO:0000256" key="7">
    <source>
        <dbReference type="SAM" id="SignalP"/>
    </source>
</evidence>
<evidence type="ECO:0000313" key="9">
    <source>
        <dbReference type="Proteomes" id="UP001054902"/>
    </source>
</evidence>
<evidence type="ECO:0000256" key="2">
    <source>
        <dbReference type="ARBA" id="ARBA00006824"/>
    </source>
</evidence>
<dbReference type="GO" id="GO:0016020">
    <property type="term" value="C:membrane"/>
    <property type="evidence" value="ECO:0007669"/>
    <property type="project" value="UniProtKB-SubCell"/>
</dbReference>
<dbReference type="Pfam" id="PF04117">
    <property type="entry name" value="Mpv17_PMP22"/>
    <property type="match status" value="1"/>
</dbReference>
<dbReference type="GO" id="GO:0005737">
    <property type="term" value="C:cytoplasm"/>
    <property type="evidence" value="ECO:0007669"/>
    <property type="project" value="TreeGrafter"/>
</dbReference>
<organism evidence="8 9">
    <name type="scientific">Chaetoceros tenuissimus</name>
    <dbReference type="NCBI Taxonomy" id="426638"/>
    <lineage>
        <taxon>Eukaryota</taxon>
        <taxon>Sar</taxon>
        <taxon>Stramenopiles</taxon>
        <taxon>Ochrophyta</taxon>
        <taxon>Bacillariophyta</taxon>
        <taxon>Coscinodiscophyceae</taxon>
        <taxon>Chaetocerotophycidae</taxon>
        <taxon>Chaetocerotales</taxon>
        <taxon>Chaetocerotaceae</taxon>
        <taxon>Chaetoceros</taxon>
    </lineage>
</organism>
<keyword evidence="7" id="KW-0732">Signal</keyword>
<evidence type="ECO:0000256" key="5">
    <source>
        <dbReference type="ARBA" id="ARBA00023136"/>
    </source>
</evidence>
<accession>A0AAD3CYV1</accession>
<evidence type="ECO:0000256" key="3">
    <source>
        <dbReference type="ARBA" id="ARBA00022692"/>
    </source>
</evidence>
<dbReference type="PANTHER" id="PTHR11266:SF17">
    <property type="entry name" value="PROTEIN MPV17"/>
    <property type="match status" value="1"/>
</dbReference>
<dbReference type="Proteomes" id="UP001054902">
    <property type="component" value="Unassembled WGS sequence"/>
</dbReference>
<feature type="chain" id="PRO_5042285955" evidence="7">
    <location>
        <begin position="23"/>
        <end position="318"/>
    </location>
</feature>
<comment type="subcellular location">
    <subcellularLocation>
        <location evidence="1">Membrane</location>
        <topology evidence="1">Multi-pass membrane protein</topology>
    </subcellularLocation>
</comment>
<evidence type="ECO:0000313" key="8">
    <source>
        <dbReference type="EMBL" id="GFH54553.1"/>
    </source>
</evidence>
<keyword evidence="5" id="KW-0472">Membrane</keyword>
<comment type="caution">
    <text evidence="8">The sequence shown here is derived from an EMBL/GenBank/DDBJ whole genome shotgun (WGS) entry which is preliminary data.</text>
</comment>
<evidence type="ECO:0000256" key="1">
    <source>
        <dbReference type="ARBA" id="ARBA00004141"/>
    </source>
</evidence>
<comment type="similarity">
    <text evidence="2 6">Belongs to the peroxisomal membrane protein PXMP2/4 family.</text>
</comment>
<feature type="signal peptide" evidence="7">
    <location>
        <begin position="1"/>
        <end position="22"/>
    </location>
</feature>
<dbReference type="PANTHER" id="PTHR11266">
    <property type="entry name" value="PEROXISOMAL MEMBRANE PROTEIN 2, PXMP2 MPV17"/>
    <property type="match status" value="1"/>
</dbReference>
<keyword evidence="4" id="KW-1133">Transmembrane helix</keyword>
<sequence>MVSSPKVTTIFSLLLLLVDVSAFGIIDPSAVHTVHEAASTMMPHLDTLSNSLNVASASATNPAVEVLDAYKQSLATHPLITKMLTGGTLAVCGDAIAQSQTDEEYNKRRAASFAGFDCVYRAVQHFSFPAIVQQCQGQYIGAIVAATPGLNAIAHAMNQGDALPAEYYYGAMEQTLASQLGIVPFFYYPVFYTITAFVQGLDSEAAVQRAKDTFIPLMKRNLLFWIPVQFIQFGYIDENLQIPFLSVAGLAWTFIISLFAGNAKAAAPSSDEKISVQMNMKSENVITANDIQKVEQKILQAVDNEVNSKKTKGAKIFR</sequence>
<keyword evidence="9" id="KW-1185">Reference proteome</keyword>
<proteinExistence type="inferred from homology"/>
<dbReference type="AlphaFoldDB" id="A0AAD3CYV1"/>
<keyword evidence="3" id="KW-0812">Transmembrane</keyword>
<dbReference type="InterPro" id="IPR007248">
    <property type="entry name" value="Mpv17_PMP22"/>
</dbReference>
<evidence type="ECO:0000256" key="4">
    <source>
        <dbReference type="ARBA" id="ARBA00022989"/>
    </source>
</evidence>
<name>A0AAD3CYV1_9STRA</name>
<reference evidence="8 9" key="1">
    <citation type="journal article" date="2021" name="Sci. Rep.">
        <title>The genome of the diatom Chaetoceros tenuissimus carries an ancient integrated fragment of an extant virus.</title>
        <authorList>
            <person name="Hongo Y."/>
            <person name="Kimura K."/>
            <person name="Takaki Y."/>
            <person name="Yoshida Y."/>
            <person name="Baba S."/>
            <person name="Kobayashi G."/>
            <person name="Nagasaki K."/>
            <person name="Hano T."/>
            <person name="Tomaru Y."/>
        </authorList>
    </citation>
    <scope>NUCLEOTIDE SEQUENCE [LARGE SCALE GENOMIC DNA]</scope>
    <source>
        <strain evidence="8 9">NIES-3715</strain>
    </source>
</reference>
<dbReference type="EMBL" id="BLLK01000047">
    <property type="protein sequence ID" value="GFH54553.1"/>
    <property type="molecule type" value="Genomic_DNA"/>
</dbReference>